<proteinExistence type="inferred from homology"/>
<evidence type="ECO:0000256" key="2">
    <source>
        <dbReference type="SAM" id="MobiDB-lite"/>
    </source>
</evidence>
<dbReference type="EMBL" id="JAAXKZ010000019">
    <property type="protein sequence ID" value="NMH91521.1"/>
    <property type="molecule type" value="Genomic_DNA"/>
</dbReference>
<keyword evidence="1" id="KW-1003">Cell membrane</keyword>
<dbReference type="NCBIfam" id="TIGR00278">
    <property type="entry name" value="membrane protein insertion efficiency factor YidD"/>
    <property type="match status" value="1"/>
</dbReference>
<dbReference type="Pfam" id="PF01809">
    <property type="entry name" value="YidD"/>
    <property type="match status" value="1"/>
</dbReference>
<reference evidence="3 4" key="1">
    <citation type="submission" date="2020-04" db="EMBL/GenBank/DDBJ databases">
        <authorList>
            <person name="Klaysubun C."/>
            <person name="Duangmal K."/>
            <person name="Lipun K."/>
        </authorList>
    </citation>
    <scope>NUCLEOTIDE SEQUENCE [LARGE SCALE GENOMIC DNA]</scope>
    <source>
        <strain evidence="3 4">DSM 45300</strain>
    </source>
</reference>
<dbReference type="PANTHER" id="PTHR33383:SF1">
    <property type="entry name" value="MEMBRANE PROTEIN INSERTION EFFICIENCY FACTOR-RELATED"/>
    <property type="match status" value="1"/>
</dbReference>
<dbReference type="GO" id="GO:0005886">
    <property type="term" value="C:plasma membrane"/>
    <property type="evidence" value="ECO:0007669"/>
    <property type="project" value="UniProtKB-SubCell"/>
</dbReference>
<evidence type="ECO:0000313" key="3">
    <source>
        <dbReference type="EMBL" id="NMH91521.1"/>
    </source>
</evidence>
<comment type="function">
    <text evidence="1">Could be involved in insertion of integral membrane proteins into the membrane.</text>
</comment>
<feature type="region of interest" description="Disordered" evidence="2">
    <location>
        <begin position="72"/>
        <end position="99"/>
    </location>
</feature>
<organism evidence="3 4">
    <name type="scientific">Pseudonocardia bannensis</name>
    <dbReference type="NCBI Taxonomy" id="630973"/>
    <lineage>
        <taxon>Bacteria</taxon>
        <taxon>Bacillati</taxon>
        <taxon>Actinomycetota</taxon>
        <taxon>Actinomycetes</taxon>
        <taxon>Pseudonocardiales</taxon>
        <taxon>Pseudonocardiaceae</taxon>
        <taxon>Pseudonocardia</taxon>
    </lineage>
</organism>
<feature type="compositionally biased region" description="Basic and acidic residues" evidence="2">
    <location>
        <begin position="80"/>
        <end position="99"/>
    </location>
</feature>
<evidence type="ECO:0000256" key="1">
    <source>
        <dbReference type="HAMAP-Rule" id="MF_00386"/>
    </source>
</evidence>
<keyword evidence="4" id="KW-1185">Reference proteome</keyword>
<comment type="caution">
    <text evidence="3">The sequence shown here is derived from an EMBL/GenBank/DDBJ whole genome shotgun (WGS) entry which is preliminary data.</text>
</comment>
<evidence type="ECO:0000313" key="4">
    <source>
        <dbReference type="Proteomes" id="UP000586918"/>
    </source>
</evidence>
<dbReference type="PANTHER" id="PTHR33383">
    <property type="entry name" value="MEMBRANE PROTEIN INSERTION EFFICIENCY FACTOR-RELATED"/>
    <property type="match status" value="1"/>
</dbReference>
<gene>
    <name evidence="3" type="primary">yidD</name>
    <name evidence="3" type="ORF">HF519_07970</name>
</gene>
<dbReference type="AlphaFoldDB" id="A0A848DG66"/>
<name>A0A848DG66_9PSEU</name>
<dbReference type="HAMAP" id="MF_00386">
    <property type="entry name" value="UPF0161_YidD"/>
    <property type="match status" value="1"/>
</dbReference>
<sequence>MSAPEPRRPSPVGRLLIGLLRGYQRWISPALPPSCRFYPSCSAYAVESLQVHGVLRGTWLTVRRLLRCGPWHPGGIDPVPPRRDLRTWSAEDHKEQAPC</sequence>
<dbReference type="SMART" id="SM01234">
    <property type="entry name" value="Haemolytic"/>
    <property type="match status" value="1"/>
</dbReference>
<comment type="similarity">
    <text evidence="1">Belongs to the UPF0161 family.</text>
</comment>
<comment type="subcellular location">
    <subcellularLocation>
        <location evidence="1">Cell membrane</location>
        <topology evidence="1">Peripheral membrane protein</topology>
        <orientation evidence="1">Cytoplasmic side</orientation>
    </subcellularLocation>
</comment>
<keyword evidence="1" id="KW-0472">Membrane</keyword>
<accession>A0A848DG66</accession>
<dbReference type="Proteomes" id="UP000586918">
    <property type="component" value="Unassembled WGS sequence"/>
</dbReference>
<dbReference type="InterPro" id="IPR002696">
    <property type="entry name" value="Membr_insert_effic_factor_YidD"/>
</dbReference>
<protein>
    <recommendedName>
        <fullName evidence="1">Putative membrane protein insertion efficiency factor</fullName>
    </recommendedName>
</protein>